<gene>
    <name evidence="1" type="primary">ORF1046</name>
</gene>
<protein>
    <submittedName>
        <fullName evidence="1">Uncharacterized protein</fullName>
    </submittedName>
</protein>
<accession>A0A0B6XVH8</accession>
<name>A0A0B6XVH8_9EUPU</name>
<organism evidence="1">
    <name type="scientific">Arion vulgaris</name>
    <dbReference type="NCBI Taxonomy" id="1028688"/>
    <lineage>
        <taxon>Eukaryota</taxon>
        <taxon>Metazoa</taxon>
        <taxon>Spiralia</taxon>
        <taxon>Lophotrochozoa</taxon>
        <taxon>Mollusca</taxon>
        <taxon>Gastropoda</taxon>
        <taxon>Heterobranchia</taxon>
        <taxon>Euthyneura</taxon>
        <taxon>Panpulmonata</taxon>
        <taxon>Eupulmonata</taxon>
        <taxon>Stylommatophora</taxon>
        <taxon>Helicina</taxon>
        <taxon>Arionoidea</taxon>
        <taxon>Arionidae</taxon>
        <taxon>Arion</taxon>
    </lineage>
</organism>
<proteinExistence type="predicted"/>
<reference evidence="1" key="1">
    <citation type="submission" date="2014-12" db="EMBL/GenBank/DDBJ databases">
        <title>Insight into the proteome of Arion vulgaris.</title>
        <authorList>
            <person name="Aradska J."/>
            <person name="Bulat T."/>
            <person name="Smidak R."/>
            <person name="Sarate P."/>
            <person name="Gangsoo J."/>
            <person name="Sialana F."/>
            <person name="Bilban M."/>
            <person name="Lubec G."/>
        </authorList>
    </citation>
    <scope>NUCLEOTIDE SEQUENCE</scope>
    <source>
        <tissue evidence="1">Skin</tissue>
    </source>
</reference>
<dbReference type="EMBL" id="HACG01000430">
    <property type="protein sequence ID" value="CEK47295.1"/>
    <property type="molecule type" value="Transcribed_RNA"/>
</dbReference>
<feature type="non-terminal residue" evidence="1">
    <location>
        <position position="73"/>
    </location>
</feature>
<feature type="non-terminal residue" evidence="1">
    <location>
        <position position="1"/>
    </location>
</feature>
<dbReference type="AlphaFoldDB" id="A0A0B6XVH8"/>
<sequence>RKLNKSMHAPMSEDAEVKNLRMENVAENALYNMQGARPKVKPLLLEPTVQVSYEPPGFIAKNPKFLPKCYSNG</sequence>
<evidence type="ECO:0000313" key="1">
    <source>
        <dbReference type="EMBL" id="CEK47295.1"/>
    </source>
</evidence>